<reference evidence="1 2" key="1">
    <citation type="submission" date="2021-11" db="EMBL/GenBank/DDBJ databases">
        <title>Draft genome sequence of Paenibacillus profundus YoMME, a new Gram-positive bacteria with exoelectrogenic properties.</title>
        <authorList>
            <person name="Hubenova Y."/>
            <person name="Hubenova E."/>
            <person name="Manasiev Y."/>
            <person name="Peykov S."/>
            <person name="Mitov M."/>
        </authorList>
    </citation>
    <scope>NUCLEOTIDE SEQUENCE [LARGE SCALE GENOMIC DNA]</scope>
    <source>
        <strain evidence="1 2">YoMME</strain>
    </source>
</reference>
<dbReference type="EMBL" id="JAJNBZ010000073">
    <property type="protein sequence ID" value="MCE5173711.1"/>
    <property type="molecule type" value="Genomic_DNA"/>
</dbReference>
<dbReference type="Proteomes" id="UP001199916">
    <property type="component" value="Unassembled WGS sequence"/>
</dbReference>
<feature type="non-terminal residue" evidence="1">
    <location>
        <position position="1"/>
    </location>
</feature>
<accession>A0ABS8YPJ0</accession>
<keyword evidence="2" id="KW-1185">Reference proteome</keyword>
<comment type="caution">
    <text evidence="1">The sequence shown here is derived from an EMBL/GenBank/DDBJ whole genome shotgun (WGS) entry which is preliminary data.</text>
</comment>
<evidence type="ECO:0000313" key="2">
    <source>
        <dbReference type="Proteomes" id="UP001199916"/>
    </source>
</evidence>
<organism evidence="1 2">
    <name type="scientific">Paenibacillus profundus</name>
    <dbReference type="NCBI Taxonomy" id="1173085"/>
    <lineage>
        <taxon>Bacteria</taxon>
        <taxon>Bacillati</taxon>
        <taxon>Bacillota</taxon>
        <taxon>Bacilli</taxon>
        <taxon>Bacillales</taxon>
        <taxon>Paenibacillaceae</taxon>
        <taxon>Paenibacillus</taxon>
    </lineage>
</organism>
<name>A0ABS8YPJ0_9BACL</name>
<evidence type="ECO:0000313" key="1">
    <source>
        <dbReference type="EMBL" id="MCE5173711.1"/>
    </source>
</evidence>
<proteinExistence type="predicted"/>
<evidence type="ECO:0008006" key="3">
    <source>
        <dbReference type="Google" id="ProtNLM"/>
    </source>
</evidence>
<sequence>PAGAKIEIPKNAEQFYKSILDKGLKSNKVPGNVKFNPTPETNKALAEKIAKDFGGTTKTAKGDGWTVNIPITYNNKSSEVTLRVMNSSKMNDNYWRLSVKGKPTVNIKGEFSTDIKETHILIGENTYNDVARIINQLNK</sequence>
<protein>
    <recommendedName>
        <fullName evidence="3">DUF4367 domain-containing protein</fullName>
    </recommendedName>
</protein>
<gene>
    <name evidence="1" type="ORF">LQV63_31285</name>
</gene>